<name>A0AAV8UZN5_9RHOD</name>
<keyword evidence="5" id="KW-1185">Reference proteome</keyword>
<dbReference type="InterPro" id="IPR042238">
    <property type="entry name" value="Rad28/ERCC8/Ckn1/ATCSA-1"/>
</dbReference>
<evidence type="ECO:0000313" key="4">
    <source>
        <dbReference type="EMBL" id="KAJ8907964.1"/>
    </source>
</evidence>
<dbReference type="InterPro" id="IPR001680">
    <property type="entry name" value="WD40_rpt"/>
</dbReference>
<evidence type="ECO:0000256" key="3">
    <source>
        <dbReference type="PROSITE-ProRule" id="PRU00221"/>
    </source>
</evidence>
<organism evidence="4 5">
    <name type="scientific">Rhodosorus marinus</name>
    <dbReference type="NCBI Taxonomy" id="101924"/>
    <lineage>
        <taxon>Eukaryota</taxon>
        <taxon>Rhodophyta</taxon>
        <taxon>Stylonematophyceae</taxon>
        <taxon>Stylonematales</taxon>
        <taxon>Stylonemataceae</taxon>
        <taxon>Rhodosorus</taxon>
    </lineage>
</organism>
<dbReference type="GO" id="GO:0006283">
    <property type="term" value="P:transcription-coupled nucleotide-excision repair"/>
    <property type="evidence" value="ECO:0007669"/>
    <property type="project" value="InterPro"/>
</dbReference>
<comment type="caution">
    <text evidence="4">The sequence shown here is derived from an EMBL/GenBank/DDBJ whole genome shotgun (WGS) entry which is preliminary data.</text>
</comment>
<dbReference type="GO" id="GO:0000109">
    <property type="term" value="C:nucleotide-excision repair complex"/>
    <property type="evidence" value="ECO:0007669"/>
    <property type="project" value="TreeGrafter"/>
</dbReference>
<evidence type="ECO:0000256" key="2">
    <source>
        <dbReference type="ARBA" id="ARBA00022737"/>
    </source>
</evidence>
<evidence type="ECO:0008006" key="6">
    <source>
        <dbReference type="Google" id="ProtNLM"/>
    </source>
</evidence>
<proteinExistence type="predicted"/>
<dbReference type="GO" id="GO:0000209">
    <property type="term" value="P:protein polyubiquitination"/>
    <property type="evidence" value="ECO:0007669"/>
    <property type="project" value="TreeGrafter"/>
</dbReference>
<dbReference type="PROSITE" id="PS50294">
    <property type="entry name" value="WD_REPEATS_REGION"/>
    <property type="match status" value="1"/>
</dbReference>
<dbReference type="SUPFAM" id="SSF50978">
    <property type="entry name" value="WD40 repeat-like"/>
    <property type="match status" value="1"/>
</dbReference>
<protein>
    <recommendedName>
        <fullName evidence="6">Anaphase-promoting complex subunit 4 WD40 domain-containing protein</fullName>
    </recommendedName>
</protein>
<dbReference type="Proteomes" id="UP001157974">
    <property type="component" value="Unassembled WGS sequence"/>
</dbReference>
<dbReference type="GO" id="GO:0031464">
    <property type="term" value="C:Cul4A-RING E3 ubiquitin ligase complex"/>
    <property type="evidence" value="ECO:0007669"/>
    <property type="project" value="TreeGrafter"/>
</dbReference>
<keyword evidence="1 3" id="KW-0853">WD repeat</keyword>
<dbReference type="PROSITE" id="PS00678">
    <property type="entry name" value="WD_REPEATS_1"/>
    <property type="match status" value="1"/>
</dbReference>
<dbReference type="Gene3D" id="2.130.10.10">
    <property type="entry name" value="YVTN repeat-like/Quinoprotein amine dehydrogenase"/>
    <property type="match status" value="1"/>
</dbReference>
<dbReference type="SMART" id="SM00320">
    <property type="entry name" value="WD40"/>
    <property type="match status" value="2"/>
</dbReference>
<reference evidence="4 5" key="1">
    <citation type="journal article" date="2023" name="Nat. Commun.">
        <title>Origin of minicircular mitochondrial genomes in red algae.</title>
        <authorList>
            <person name="Lee Y."/>
            <person name="Cho C.H."/>
            <person name="Lee Y.M."/>
            <person name="Park S.I."/>
            <person name="Yang J.H."/>
            <person name="West J.A."/>
            <person name="Bhattacharya D."/>
            <person name="Yoon H.S."/>
        </authorList>
    </citation>
    <scope>NUCLEOTIDE SEQUENCE [LARGE SCALE GENOMIC DNA]</scope>
    <source>
        <strain evidence="4 5">CCMP1338</strain>
        <tissue evidence="4">Whole cell</tissue>
    </source>
</reference>
<evidence type="ECO:0000256" key="1">
    <source>
        <dbReference type="ARBA" id="ARBA00022574"/>
    </source>
</evidence>
<keyword evidence="2" id="KW-0677">Repeat</keyword>
<dbReference type="InterPro" id="IPR019775">
    <property type="entry name" value="WD40_repeat_CS"/>
</dbReference>
<dbReference type="PANTHER" id="PTHR46202:SF1">
    <property type="entry name" value="DNA EXCISION REPAIR PROTEIN ERCC-8"/>
    <property type="match status" value="1"/>
</dbReference>
<dbReference type="AlphaFoldDB" id="A0AAV8UZN5"/>
<feature type="repeat" description="WD" evidence="3">
    <location>
        <begin position="177"/>
        <end position="212"/>
    </location>
</feature>
<dbReference type="InterPro" id="IPR015943">
    <property type="entry name" value="WD40/YVTN_repeat-like_dom_sf"/>
</dbReference>
<dbReference type="Pfam" id="PF00400">
    <property type="entry name" value="WD40"/>
    <property type="match status" value="1"/>
</dbReference>
<gene>
    <name evidence="4" type="ORF">NDN08_008066</name>
</gene>
<evidence type="ECO:0000313" key="5">
    <source>
        <dbReference type="Proteomes" id="UP001157974"/>
    </source>
</evidence>
<dbReference type="EMBL" id="JAMWBK010000002">
    <property type="protein sequence ID" value="KAJ8907964.1"/>
    <property type="molecule type" value="Genomic_DNA"/>
</dbReference>
<dbReference type="GO" id="GO:0043161">
    <property type="term" value="P:proteasome-mediated ubiquitin-dependent protein catabolic process"/>
    <property type="evidence" value="ECO:0007669"/>
    <property type="project" value="TreeGrafter"/>
</dbReference>
<sequence>MFSSILAREAGALDSYELENWVRLKRVNGWRARKRYNTVKEPQCLAVDSSDGRFLLLGFRQEFSIIDATSNPRDVSMSQICQQHLSPRTCIVLDALWYPGDFALFLLGVSRQPGEGDVQIWDTDRLQCESRIATGEVSAMSMSMCSSSHELVAIGSAGFGNSIGLLDLNAGAVAQKLDGQNGPVKSLAFSPEDEHLLAAGGADGSVQLWDVRKAGRAACVQTFDSSKREDTAVIGDVVTGYGSKRRSWKRKRKPYRQPSAHADGAVSKLLFAPGGRYLLSVGVHAMYTWDILSGLCVSHSTFPVRNRHFALNAAVSMDQDLIYVSGGMDVGIFELFESLPTRYFERQHFASIALLESSPITEELYSVDREGELIGWTSNLEGS</sequence>
<dbReference type="PROSITE" id="PS50082">
    <property type="entry name" value="WD_REPEATS_2"/>
    <property type="match status" value="1"/>
</dbReference>
<dbReference type="InterPro" id="IPR036322">
    <property type="entry name" value="WD40_repeat_dom_sf"/>
</dbReference>
<accession>A0AAV8UZN5</accession>
<dbReference type="PANTHER" id="PTHR46202">
    <property type="entry name" value="DNA EXCISION REPAIR PROTEIN ERCC-8"/>
    <property type="match status" value="1"/>
</dbReference>